<keyword evidence="4" id="KW-1185">Reference proteome</keyword>
<feature type="region of interest" description="Disordered" evidence="2">
    <location>
        <begin position="113"/>
        <end position="161"/>
    </location>
</feature>
<evidence type="ECO:0000313" key="3">
    <source>
        <dbReference type="EMBL" id="EIE24562.1"/>
    </source>
</evidence>
<feature type="coiled-coil region" evidence="1">
    <location>
        <begin position="170"/>
        <end position="197"/>
    </location>
</feature>
<protein>
    <submittedName>
        <fullName evidence="3">Uncharacterized protein</fullName>
    </submittedName>
</protein>
<evidence type="ECO:0000256" key="2">
    <source>
        <dbReference type="SAM" id="MobiDB-lite"/>
    </source>
</evidence>
<sequence>MCASQPESAEVLAVLGEFKAAQERRVRQYVRFNDAFTEYLRSKDEGPFRQLMVDTTRAFAEVNESVRAAEAQLSGDLARPDLAAHLRQLQEAEGAKLKFTLVHQALKKEASMERFSWQQGQEVEQQSSSLGDPSDEEGAHANGHGHCCSRPPEPTEEEFNNALTEATLELQAAVTSINDALMELQEAEEELREETET</sequence>
<dbReference type="InterPro" id="IPR039491">
    <property type="entry name" value="REX1-B"/>
</dbReference>
<dbReference type="PANTHER" id="PTHR28309">
    <property type="entry name" value="REQUIRED FOR EXCISION 1-B DOMAIN-CONTAINING PROTEIN"/>
    <property type="match status" value="1"/>
</dbReference>
<dbReference type="PANTHER" id="PTHR28309:SF1">
    <property type="entry name" value="REQUIRED FOR EXCISION 1-B DOMAIN-CONTAINING PROTEIN"/>
    <property type="match status" value="1"/>
</dbReference>
<gene>
    <name evidence="3" type="ORF">COCSUDRAFT_46856</name>
</gene>
<dbReference type="EMBL" id="AGSI01000005">
    <property type="protein sequence ID" value="EIE24562.1"/>
    <property type="molecule type" value="Genomic_DNA"/>
</dbReference>
<dbReference type="GeneID" id="17042564"/>
<dbReference type="AlphaFoldDB" id="I0Z1P3"/>
<dbReference type="KEGG" id="csl:COCSUDRAFT_46856"/>
<organism evidence="3 4">
    <name type="scientific">Coccomyxa subellipsoidea (strain C-169)</name>
    <name type="common">Green microalga</name>
    <dbReference type="NCBI Taxonomy" id="574566"/>
    <lineage>
        <taxon>Eukaryota</taxon>
        <taxon>Viridiplantae</taxon>
        <taxon>Chlorophyta</taxon>
        <taxon>core chlorophytes</taxon>
        <taxon>Trebouxiophyceae</taxon>
        <taxon>Trebouxiophyceae incertae sedis</taxon>
        <taxon>Coccomyxaceae</taxon>
        <taxon>Coccomyxa</taxon>
        <taxon>Coccomyxa subellipsoidea</taxon>
    </lineage>
</organism>
<reference evidence="3 4" key="1">
    <citation type="journal article" date="2012" name="Genome Biol.">
        <title>The genome of the polar eukaryotic microalga coccomyxa subellipsoidea reveals traits of cold adaptation.</title>
        <authorList>
            <person name="Blanc G."/>
            <person name="Agarkova I."/>
            <person name="Grimwood J."/>
            <person name="Kuo A."/>
            <person name="Brueggeman A."/>
            <person name="Dunigan D."/>
            <person name="Gurnon J."/>
            <person name="Ladunga I."/>
            <person name="Lindquist E."/>
            <person name="Lucas S."/>
            <person name="Pangilinan J."/>
            <person name="Proschold T."/>
            <person name="Salamov A."/>
            <person name="Schmutz J."/>
            <person name="Weeks D."/>
            <person name="Yamada T."/>
            <person name="Claverie J.M."/>
            <person name="Grigoriev I."/>
            <person name="Van Etten J."/>
            <person name="Lomsadze A."/>
            <person name="Borodovsky M."/>
        </authorList>
    </citation>
    <scope>NUCLEOTIDE SEQUENCE [LARGE SCALE GENOMIC DNA]</scope>
    <source>
        <strain evidence="3 4">C-169</strain>
    </source>
</reference>
<comment type="caution">
    <text evidence="3">The sequence shown here is derived from an EMBL/GenBank/DDBJ whole genome shotgun (WGS) entry which is preliminary data.</text>
</comment>
<proteinExistence type="predicted"/>
<feature type="compositionally biased region" description="Low complexity" evidence="2">
    <location>
        <begin position="116"/>
        <end position="129"/>
    </location>
</feature>
<keyword evidence="1" id="KW-0175">Coiled coil</keyword>
<dbReference type="OrthoDB" id="434723at2759"/>
<evidence type="ECO:0000313" key="4">
    <source>
        <dbReference type="Proteomes" id="UP000007264"/>
    </source>
</evidence>
<name>I0Z1P3_COCSC</name>
<accession>I0Z1P3</accession>
<dbReference type="Proteomes" id="UP000007264">
    <property type="component" value="Unassembled WGS sequence"/>
</dbReference>
<evidence type="ECO:0000256" key="1">
    <source>
        <dbReference type="SAM" id="Coils"/>
    </source>
</evidence>
<dbReference type="RefSeq" id="XP_005649106.1">
    <property type="nucleotide sequence ID" value="XM_005649049.1"/>
</dbReference>
<dbReference type="Pfam" id="PF14966">
    <property type="entry name" value="DNA_repr_REX1B"/>
    <property type="match status" value="1"/>
</dbReference>